<evidence type="ECO:0000313" key="2">
    <source>
        <dbReference type="Proteomes" id="UP000017861"/>
    </source>
</evidence>
<comment type="caution">
    <text evidence="1">The sequence shown here is derived from an EMBL/GenBank/DDBJ whole genome shotgun (WGS) entry which is preliminary data.</text>
</comment>
<evidence type="ECO:0000313" key="1">
    <source>
        <dbReference type="EMBL" id="ESS62090.1"/>
    </source>
</evidence>
<dbReference type="Proteomes" id="UP000017861">
    <property type="component" value="Unassembled WGS sequence"/>
</dbReference>
<reference evidence="1 2" key="1">
    <citation type="journal article" date="2014" name="Genome Announc.">
        <title>Trypanosoma cruzi Clone Dm28c Draft Genome Sequence.</title>
        <authorList>
            <person name="Grisard E.C."/>
            <person name="Teixeira S.M."/>
            <person name="de Almeida L.G."/>
            <person name="Stoco P.H."/>
            <person name="Gerber A.L."/>
            <person name="Talavera-Lopez C."/>
            <person name="Lima O.C."/>
            <person name="Andersson B."/>
            <person name="de Vasconcelos A.T."/>
        </authorList>
    </citation>
    <scope>NUCLEOTIDE SEQUENCE [LARGE SCALE GENOMIC DNA]</scope>
    <source>
        <strain evidence="1 2">Dm28c</strain>
    </source>
</reference>
<dbReference type="VEuPathDB" id="TriTrypDB:TCDM_10282"/>
<dbReference type="EMBL" id="AYLP01000212">
    <property type="protein sequence ID" value="ESS62090.1"/>
    <property type="molecule type" value="Genomic_DNA"/>
</dbReference>
<name>V5AN16_TRYCR</name>
<dbReference type="OrthoDB" id="251910at2759"/>
<accession>V5AN16</accession>
<sequence length="193" mass="20743">MPTAASLVAKWAAEQSLRINANGSGAALFCIASHRQSDDDPADHRLDGGNQRVKFHPVRLLGNAIDRHLNFGLHVTAAAGQFVLLCCRPRLGAEAGASRHTTRSLRVGCVHSALHHGGEATAPRPVPTHPHSLGVLHRDSCTASLGSRAANKDTSVHLEANPAPLRRIIGFRAPTPHERLTRLRYIEDVRGAI</sequence>
<dbReference type="AlphaFoldDB" id="V5AN16"/>
<proteinExistence type="predicted"/>
<organism evidence="1 2">
    <name type="scientific">Trypanosoma cruzi Dm28c</name>
    <dbReference type="NCBI Taxonomy" id="1416333"/>
    <lineage>
        <taxon>Eukaryota</taxon>
        <taxon>Discoba</taxon>
        <taxon>Euglenozoa</taxon>
        <taxon>Kinetoplastea</taxon>
        <taxon>Metakinetoplastina</taxon>
        <taxon>Trypanosomatida</taxon>
        <taxon>Trypanosomatidae</taxon>
        <taxon>Trypanosoma</taxon>
        <taxon>Schizotrypanum</taxon>
    </lineage>
</organism>
<protein>
    <submittedName>
        <fullName evidence="1">Uncharacterized protein</fullName>
    </submittedName>
</protein>
<gene>
    <name evidence="1" type="ORF">TCDM_10282</name>
</gene>